<keyword evidence="3" id="KW-0238">DNA-binding</keyword>
<dbReference type="InterPro" id="IPR058163">
    <property type="entry name" value="LysR-type_TF_proteobact-type"/>
</dbReference>
<gene>
    <name evidence="6" type="ORF">NB646_05410</name>
</gene>
<accession>A0A9E9NS55</accession>
<dbReference type="InterPro" id="IPR000847">
    <property type="entry name" value="LysR_HTH_N"/>
</dbReference>
<dbReference type="RefSeq" id="WP_269315421.1">
    <property type="nucleotide sequence ID" value="NZ_CP098251.1"/>
</dbReference>
<name>A0A9E9NS55_9BURK</name>
<dbReference type="PANTHER" id="PTHR30537">
    <property type="entry name" value="HTH-TYPE TRANSCRIPTIONAL REGULATOR"/>
    <property type="match status" value="1"/>
</dbReference>
<evidence type="ECO:0000256" key="2">
    <source>
        <dbReference type="ARBA" id="ARBA00023015"/>
    </source>
</evidence>
<dbReference type="InterPro" id="IPR036390">
    <property type="entry name" value="WH_DNA-bd_sf"/>
</dbReference>
<comment type="similarity">
    <text evidence="1">Belongs to the LysR transcriptional regulatory family.</text>
</comment>
<feature type="domain" description="HTH lysR-type" evidence="5">
    <location>
        <begin position="1"/>
        <end position="59"/>
    </location>
</feature>
<dbReference type="PROSITE" id="PS50931">
    <property type="entry name" value="HTH_LYSR"/>
    <property type="match status" value="1"/>
</dbReference>
<dbReference type="GO" id="GO:0006351">
    <property type="term" value="P:DNA-templated transcription"/>
    <property type="evidence" value="ECO:0007669"/>
    <property type="project" value="TreeGrafter"/>
</dbReference>
<protein>
    <submittedName>
        <fullName evidence="6">LysR family transcriptional regulator</fullName>
    </submittedName>
</protein>
<reference evidence="6" key="1">
    <citation type="journal article" date="2022" name="Front. Microbiol.">
        <title>New perspectives on an old grouping: The genomic and phenotypic variability of Oxalobacter formigenes and the implications for calcium oxalate stone prevention.</title>
        <authorList>
            <person name="Chmiel J.A."/>
            <person name="Carr C."/>
            <person name="Stuivenberg G.A."/>
            <person name="Venema R."/>
            <person name="Chanyi R.M."/>
            <person name="Al K.F."/>
            <person name="Giguere D."/>
            <person name="Say H."/>
            <person name="Akouris P.P."/>
            <person name="Dominguez Romero S.A."/>
            <person name="Kwong A."/>
            <person name="Tai V."/>
            <person name="Koval S.F."/>
            <person name="Razvi H."/>
            <person name="Bjazevic J."/>
            <person name="Burton J.P."/>
        </authorList>
    </citation>
    <scope>NUCLEOTIDE SEQUENCE</scope>
    <source>
        <strain evidence="6">OxK</strain>
    </source>
</reference>
<dbReference type="Gene3D" id="3.40.190.290">
    <property type="match status" value="1"/>
</dbReference>
<dbReference type="GO" id="GO:0043565">
    <property type="term" value="F:sequence-specific DNA binding"/>
    <property type="evidence" value="ECO:0007669"/>
    <property type="project" value="TreeGrafter"/>
</dbReference>
<dbReference type="Gene3D" id="1.10.10.10">
    <property type="entry name" value="Winged helix-like DNA-binding domain superfamily/Winged helix DNA-binding domain"/>
    <property type="match status" value="1"/>
</dbReference>
<dbReference type="InterPro" id="IPR005119">
    <property type="entry name" value="LysR_subst-bd"/>
</dbReference>
<evidence type="ECO:0000259" key="5">
    <source>
        <dbReference type="PROSITE" id="PS50931"/>
    </source>
</evidence>
<dbReference type="InterPro" id="IPR036388">
    <property type="entry name" value="WH-like_DNA-bd_sf"/>
</dbReference>
<evidence type="ECO:0000256" key="1">
    <source>
        <dbReference type="ARBA" id="ARBA00009437"/>
    </source>
</evidence>
<dbReference type="Pfam" id="PF00126">
    <property type="entry name" value="HTH_1"/>
    <property type="match status" value="1"/>
</dbReference>
<dbReference type="Proteomes" id="UP001164819">
    <property type="component" value="Chromosome"/>
</dbReference>
<dbReference type="SUPFAM" id="SSF46785">
    <property type="entry name" value="Winged helix' DNA-binding domain"/>
    <property type="match status" value="1"/>
</dbReference>
<dbReference type="SUPFAM" id="SSF53850">
    <property type="entry name" value="Periplasmic binding protein-like II"/>
    <property type="match status" value="1"/>
</dbReference>
<keyword evidence="2" id="KW-0805">Transcription regulation</keyword>
<dbReference type="Pfam" id="PF03466">
    <property type="entry name" value="LysR_substrate"/>
    <property type="match status" value="1"/>
</dbReference>
<organism evidence="6">
    <name type="scientific">Oxalobacter aliiformigenes</name>
    <dbReference type="NCBI Taxonomy" id="2946593"/>
    <lineage>
        <taxon>Bacteria</taxon>
        <taxon>Pseudomonadati</taxon>
        <taxon>Pseudomonadota</taxon>
        <taxon>Betaproteobacteria</taxon>
        <taxon>Burkholderiales</taxon>
        <taxon>Oxalobacteraceae</taxon>
        <taxon>Oxalobacter</taxon>
    </lineage>
</organism>
<dbReference type="GO" id="GO:0003700">
    <property type="term" value="F:DNA-binding transcription factor activity"/>
    <property type="evidence" value="ECO:0007669"/>
    <property type="project" value="InterPro"/>
</dbReference>
<dbReference type="PANTHER" id="PTHR30537:SF5">
    <property type="entry name" value="HTH-TYPE TRANSCRIPTIONAL ACTIVATOR TTDR-RELATED"/>
    <property type="match status" value="1"/>
</dbReference>
<evidence type="ECO:0000313" key="6">
    <source>
        <dbReference type="EMBL" id="WAV90313.1"/>
    </source>
</evidence>
<dbReference type="FunFam" id="1.10.10.10:FF:000001">
    <property type="entry name" value="LysR family transcriptional regulator"/>
    <property type="match status" value="1"/>
</dbReference>
<dbReference type="CDD" id="cd08422">
    <property type="entry name" value="PBP2_CrgA_like"/>
    <property type="match status" value="1"/>
</dbReference>
<evidence type="ECO:0000256" key="4">
    <source>
        <dbReference type="ARBA" id="ARBA00023163"/>
    </source>
</evidence>
<keyword evidence="4" id="KW-0804">Transcription</keyword>
<proteinExistence type="inferred from homology"/>
<evidence type="ECO:0000256" key="3">
    <source>
        <dbReference type="ARBA" id="ARBA00023125"/>
    </source>
</evidence>
<sequence>MNHLDEMTLFTTLVEKGSLSAAAKALQTSVSTVSRHLFSLEKRLNTRLLTRTTRKLVPTETGRLYYEHARRILEEIRDMETLLDIRNAVPSGHIRISLPTLFGHAHIFPLLTRFSALYPAVELDIQFLDREISLIGEEIDIAVYIGPLRESSLIARPLGEIRRVICASPGYLATRGSPDTPADLPAHSCIAYARLGDIPKWQFRIGGKPKNQPIHPRIRSNTLDTVITAALDGAGLACLPHWAIAGHLAEGRLKTVLSGYEPLPLPVNILYTHSKRLSPKTRVLVNFLINHIHFTS</sequence>
<dbReference type="AlphaFoldDB" id="A0A9E9NS55"/>
<dbReference type="EMBL" id="CP098251">
    <property type="protein sequence ID" value="WAV90313.1"/>
    <property type="molecule type" value="Genomic_DNA"/>
</dbReference>